<dbReference type="AlphaFoldDB" id="A0AAV6ZTX3"/>
<keyword evidence="2" id="KW-1185">Reference proteome</keyword>
<organism evidence="1 2">
    <name type="scientific">Engystomops pustulosus</name>
    <name type="common">Tungara frog</name>
    <name type="synonym">Physalaemus pustulosus</name>
    <dbReference type="NCBI Taxonomy" id="76066"/>
    <lineage>
        <taxon>Eukaryota</taxon>
        <taxon>Metazoa</taxon>
        <taxon>Chordata</taxon>
        <taxon>Craniata</taxon>
        <taxon>Vertebrata</taxon>
        <taxon>Euteleostomi</taxon>
        <taxon>Amphibia</taxon>
        <taxon>Batrachia</taxon>
        <taxon>Anura</taxon>
        <taxon>Neobatrachia</taxon>
        <taxon>Hyloidea</taxon>
        <taxon>Leptodactylidae</taxon>
        <taxon>Leiuperinae</taxon>
        <taxon>Engystomops</taxon>
    </lineage>
</organism>
<evidence type="ECO:0000313" key="1">
    <source>
        <dbReference type="EMBL" id="KAG8550937.1"/>
    </source>
</evidence>
<gene>
    <name evidence="1" type="ORF">GDO81_025390</name>
</gene>
<accession>A0AAV6ZTX3</accession>
<sequence length="81" mass="8994">MMISAVLQYKKKSLMHNFCLTKKTHTVVNAQKGENNYIYKKRKPLDETLAVGGVIFTQWAGEGAWPQCVALVALIEVVPGS</sequence>
<protein>
    <submittedName>
        <fullName evidence="1">Uncharacterized protein</fullName>
    </submittedName>
</protein>
<dbReference type="Proteomes" id="UP000824782">
    <property type="component" value="Unassembled WGS sequence"/>
</dbReference>
<reference evidence="1" key="1">
    <citation type="thesis" date="2020" institute="ProQuest LLC" country="789 East Eisenhower Parkway, Ann Arbor, MI, USA">
        <title>Comparative Genomics and Chromosome Evolution.</title>
        <authorList>
            <person name="Mudd A.B."/>
        </authorList>
    </citation>
    <scope>NUCLEOTIDE SEQUENCE</scope>
    <source>
        <strain evidence="1">237g6f4</strain>
        <tissue evidence="1">Blood</tissue>
    </source>
</reference>
<proteinExistence type="predicted"/>
<name>A0AAV6ZTX3_ENGPU</name>
<dbReference type="EMBL" id="WNYA01000015">
    <property type="protein sequence ID" value="KAG8550937.1"/>
    <property type="molecule type" value="Genomic_DNA"/>
</dbReference>
<evidence type="ECO:0000313" key="2">
    <source>
        <dbReference type="Proteomes" id="UP000824782"/>
    </source>
</evidence>
<comment type="caution">
    <text evidence="1">The sequence shown here is derived from an EMBL/GenBank/DDBJ whole genome shotgun (WGS) entry which is preliminary data.</text>
</comment>